<dbReference type="Gene3D" id="3.40.50.620">
    <property type="entry name" value="HUPs"/>
    <property type="match status" value="2"/>
</dbReference>
<dbReference type="Proteomes" id="UP000001861">
    <property type="component" value="Unassembled WGS sequence"/>
</dbReference>
<dbReference type="PANTHER" id="PTHR10890:SF3">
    <property type="entry name" value="CYSTEINE--TRNA LIGASE, CYTOPLASMIC"/>
    <property type="match status" value="1"/>
</dbReference>
<dbReference type="HOGENOM" id="CLU_013528_3_1_1"/>
<evidence type="ECO:0000256" key="9">
    <source>
        <dbReference type="ARBA" id="ARBA00023146"/>
    </source>
</evidence>
<dbReference type="OMA" id="FHNDMKS"/>
<feature type="compositionally biased region" description="Basic and acidic residues" evidence="11">
    <location>
        <begin position="737"/>
        <end position="754"/>
    </location>
</feature>
<dbReference type="NCBIfam" id="TIGR00435">
    <property type="entry name" value="cysS"/>
    <property type="match status" value="1"/>
</dbReference>
<evidence type="ECO:0000313" key="14">
    <source>
        <dbReference type="Proteomes" id="UP000001861"/>
    </source>
</evidence>
<dbReference type="GO" id="GO:0005524">
    <property type="term" value="F:ATP binding"/>
    <property type="evidence" value="ECO:0007669"/>
    <property type="project" value="UniProtKB-KW"/>
</dbReference>
<dbReference type="HAMAP" id="MF_00041">
    <property type="entry name" value="Cys_tRNA_synth"/>
    <property type="match status" value="1"/>
</dbReference>
<keyword evidence="8" id="KW-0648">Protein biosynthesis</keyword>
<evidence type="ECO:0000256" key="3">
    <source>
        <dbReference type="ARBA" id="ARBA00022598"/>
    </source>
</evidence>
<dbReference type="GeneID" id="6007149"/>
<evidence type="ECO:0000256" key="2">
    <source>
        <dbReference type="ARBA" id="ARBA00012832"/>
    </source>
</evidence>
<dbReference type="PANTHER" id="PTHR10890">
    <property type="entry name" value="CYSTEINYL-TRNA SYNTHETASE"/>
    <property type="match status" value="1"/>
</dbReference>
<comment type="cofactor">
    <cofactor evidence="1">
        <name>Zn(2+)</name>
        <dbReference type="ChEBI" id="CHEBI:29105"/>
    </cofactor>
</comment>
<protein>
    <recommendedName>
        <fullName evidence="2">cysteine--tRNA ligase</fullName>
        <ecNumber evidence="2">6.1.1.16</ecNumber>
    </recommendedName>
    <alternativeName>
        <fullName evidence="10">Cysteinyl-tRNA synthetase</fullName>
    </alternativeName>
</protein>
<dbReference type="InterPro" id="IPR024909">
    <property type="entry name" value="Cys-tRNA/MSH_ligase"/>
</dbReference>
<dbReference type="InterPro" id="IPR015803">
    <property type="entry name" value="Cys-tRNA-ligase"/>
</dbReference>
<dbReference type="CDD" id="cd00672">
    <property type="entry name" value="CysRS_core"/>
    <property type="match status" value="1"/>
</dbReference>
<gene>
    <name evidence="13" type="ORF">CC1G_03242</name>
</gene>
<dbReference type="eggNOG" id="KOG2007">
    <property type="taxonomic scope" value="Eukaryota"/>
</dbReference>
<dbReference type="InterPro" id="IPR014729">
    <property type="entry name" value="Rossmann-like_a/b/a_fold"/>
</dbReference>
<evidence type="ECO:0000256" key="8">
    <source>
        <dbReference type="ARBA" id="ARBA00022917"/>
    </source>
</evidence>
<dbReference type="GO" id="GO:0046872">
    <property type="term" value="F:metal ion binding"/>
    <property type="evidence" value="ECO:0007669"/>
    <property type="project" value="UniProtKB-KW"/>
</dbReference>
<dbReference type="GO" id="GO:0005737">
    <property type="term" value="C:cytoplasm"/>
    <property type="evidence" value="ECO:0007669"/>
    <property type="project" value="TreeGrafter"/>
</dbReference>
<accession>A8N799</accession>
<keyword evidence="9" id="KW-0030">Aminoacyl-tRNA synthetase</keyword>
<evidence type="ECO:0000259" key="12">
    <source>
        <dbReference type="Pfam" id="PF01406"/>
    </source>
</evidence>
<dbReference type="KEGG" id="cci:CC1G_03242"/>
<reference evidence="13 14" key="1">
    <citation type="journal article" date="2010" name="Proc. Natl. Acad. Sci. U.S.A.">
        <title>Insights into evolution of multicellular fungi from the assembled chromosomes of the mushroom Coprinopsis cinerea (Coprinus cinereus).</title>
        <authorList>
            <person name="Stajich J.E."/>
            <person name="Wilke S.K."/>
            <person name="Ahren D."/>
            <person name="Au C.H."/>
            <person name="Birren B.W."/>
            <person name="Borodovsky M."/>
            <person name="Burns C."/>
            <person name="Canback B."/>
            <person name="Casselton L.A."/>
            <person name="Cheng C.K."/>
            <person name="Deng J."/>
            <person name="Dietrich F.S."/>
            <person name="Fargo D.C."/>
            <person name="Farman M.L."/>
            <person name="Gathman A.C."/>
            <person name="Goldberg J."/>
            <person name="Guigo R."/>
            <person name="Hoegger P.J."/>
            <person name="Hooker J.B."/>
            <person name="Huggins A."/>
            <person name="James T.Y."/>
            <person name="Kamada T."/>
            <person name="Kilaru S."/>
            <person name="Kodira C."/>
            <person name="Kues U."/>
            <person name="Kupfer D."/>
            <person name="Kwan H.S."/>
            <person name="Lomsadze A."/>
            <person name="Li W."/>
            <person name="Lilly W.W."/>
            <person name="Ma L.J."/>
            <person name="Mackey A.J."/>
            <person name="Manning G."/>
            <person name="Martin F."/>
            <person name="Muraguchi H."/>
            <person name="Natvig D.O."/>
            <person name="Palmerini H."/>
            <person name="Ramesh M.A."/>
            <person name="Rehmeyer C.J."/>
            <person name="Roe B.A."/>
            <person name="Shenoy N."/>
            <person name="Stanke M."/>
            <person name="Ter-Hovhannisyan V."/>
            <person name="Tunlid A."/>
            <person name="Velagapudi R."/>
            <person name="Vision T.J."/>
            <person name="Zeng Q."/>
            <person name="Zolan M.E."/>
            <person name="Pukkila P.J."/>
        </authorList>
    </citation>
    <scope>NUCLEOTIDE SEQUENCE [LARGE SCALE GENOMIC DNA]</scope>
    <source>
        <strain evidence="14">Okayama-7 / 130 / ATCC MYA-4618 / FGSC 9003</strain>
    </source>
</reference>
<keyword evidence="3" id="KW-0436">Ligase</keyword>
<dbReference type="EC" id="6.1.1.16" evidence="2"/>
<evidence type="ECO:0000256" key="4">
    <source>
        <dbReference type="ARBA" id="ARBA00022723"/>
    </source>
</evidence>
<dbReference type="VEuPathDB" id="FungiDB:CC1G_03242"/>
<dbReference type="InterPro" id="IPR009080">
    <property type="entry name" value="tRNAsynth_Ia_anticodon-bd"/>
</dbReference>
<dbReference type="GO" id="GO:0004817">
    <property type="term" value="F:cysteine-tRNA ligase activity"/>
    <property type="evidence" value="ECO:0007669"/>
    <property type="project" value="UniProtKB-EC"/>
</dbReference>
<evidence type="ECO:0000256" key="6">
    <source>
        <dbReference type="ARBA" id="ARBA00022833"/>
    </source>
</evidence>
<keyword evidence="14" id="KW-1185">Reference proteome</keyword>
<evidence type="ECO:0000256" key="5">
    <source>
        <dbReference type="ARBA" id="ARBA00022741"/>
    </source>
</evidence>
<dbReference type="RefSeq" id="XP_001830705.2">
    <property type="nucleotide sequence ID" value="XM_001830653.2"/>
</dbReference>
<evidence type="ECO:0000313" key="13">
    <source>
        <dbReference type="EMBL" id="EAU91074.2"/>
    </source>
</evidence>
<sequence length="820" mass="92538">MSAGHCPIEFSFWSPASHVFASRSNSDDSTKHRALHWMLARFTRCARVKPWRAHTEASQINFHPVTRRFCSHGPSASDTKRSEDELKLLLYNSLTKSKTEVTSASARPLKWYSCGPTVYDTSHLGHARNYVTQDVMRRILTDYFGLNIQYVMNVTDIDDKIIERTRQHYFLDKFRQKHTRLTLDLISEVEEAVEAYCHEHLTGLPNTTSLEELWSNLDKLASDQTWLETRAKESDRLNLRLASIRRCREALKAVRAHYDDGVVSTESAHQLIEASSDILGPALNHKSRSQQLDPGLYRRLAAHWEAEFFSDMAKLNVVPPDVVTRVTDYVPEIINFIDRIIQNGYAYSVGGNVYFDIRAFNQAPGHQYGKLIPWNENHGGMDDAGDTAPAAHKKSPSDFALWKASKPGEPFWESPWGPGRPGWHIECSAMATAILGEKLDIHSGGIDLLFPHHTNELAQSEAYFKTDSWVDCFIHTGHLHIQGLKMSKSLKNFISIKDILQCYTADQLRLAFLLHPWHAKFDFSDEFMKSEVLTLEAFFANLFSRTRSLARAAQSSYPPPAQHFGAHEAVLRTQLEDAKVAFRSALANSIDSVGALNVLRKLTSQTNIYIDRRGDFINVALLGSVTRWITKMLQLFGLTIGDASNLASTRIREDEREAIVYPYLEALAKFRDGVRQLAKASVGPASGELLMLCDQLRDEVLPPLGVSLEDKPDGNALVKLVPPRTAKSVALAGSSDHTAETKRTSDRPGSRRSVDSTVNPRAMFTPPHVEEGVYSSWDEEGLPLTDGEGQPISKNRRKRLHKLWKSQYLRYQQHMASQSE</sequence>
<dbReference type="SUPFAM" id="SSF47323">
    <property type="entry name" value="Anticodon-binding domain of a subclass of class I aminoacyl-tRNA synthetases"/>
    <property type="match status" value="1"/>
</dbReference>
<feature type="region of interest" description="Disordered" evidence="11">
    <location>
        <begin position="728"/>
        <end position="774"/>
    </location>
</feature>
<dbReference type="SUPFAM" id="SSF52374">
    <property type="entry name" value="Nucleotidylyl transferase"/>
    <property type="match status" value="1"/>
</dbReference>
<dbReference type="AlphaFoldDB" id="A8N799"/>
<dbReference type="InParanoid" id="A8N799"/>
<evidence type="ECO:0000256" key="1">
    <source>
        <dbReference type="ARBA" id="ARBA00001947"/>
    </source>
</evidence>
<keyword evidence="7" id="KW-0067">ATP-binding</keyword>
<dbReference type="STRING" id="240176.A8N799"/>
<evidence type="ECO:0000256" key="10">
    <source>
        <dbReference type="ARBA" id="ARBA00031499"/>
    </source>
</evidence>
<dbReference type="Pfam" id="PF01406">
    <property type="entry name" value="tRNA-synt_1e"/>
    <property type="match status" value="1"/>
</dbReference>
<organism evidence="13 14">
    <name type="scientific">Coprinopsis cinerea (strain Okayama-7 / 130 / ATCC MYA-4618 / FGSC 9003)</name>
    <name type="common">Inky cap fungus</name>
    <name type="synonym">Hormographiella aspergillata</name>
    <dbReference type="NCBI Taxonomy" id="240176"/>
    <lineage>
        <taxon>Eukaryota</taxon>
        <taxon>Fungi</taxon>
        <taxon>Dikarya</taxon>
        <taxon>Basidiomycota</taxon>
        <taxon>Agaricomycotina</taxon>
        <taxon>Agaricomycetes</taxon>
        <taxon>Agaricomycetidae</taxon>
        <taxon>Agaricales</taxon>
        <taxon>Agaricineae</taxon>
        <taxon>Psathyrellaceae</taxon>
        <taxon>Coprinopsis</taxon>
    </lineage>
</organism>
<dbReference type="InterPro" id="IPR032678">
    <property type="entry name" value="tRNA-synt_1_cat_dom"/>
</dbReference>
<name>A8N799_COPC7</name>
<dbReference type="GO" id="GO:0006423">
    <property type="term" value="P:cysteinyl-tRNA aminoacylation"/>
    <property type="evidence" value="ECO:0007669"/>
    <property type="project" value="InterPro"/>
</dbReference>
<evidence type="ECO:0000256" key="11">
    <source>
        <dbReference type="SAM" id="MobiDB-lite"/>
    </source>
</evidence>
<comment type="caution">
    <text evidence="13">The sequence shown here is derived from an EMBL/GenBank/DDBJ whole genome shotgun (WGS) entry which is preliminary data.</text>
</comment>
<dbReference type="EMBL" id="AACS02000003">
    <property type="protein sequence ID" value="EAU91074.2"/>
    <property type="molecule type" value="Genomic_DNA"/>
</dbReference>
<evidence type="ECO:0000256" key="7">
    <source>
        <dbReference type="ARBA" id="ARBA00022840"/>
    </source>
</evidence>
<dbReference type="OrthoDB" id="438179at2759"/>
<keyword evidence="6" id="KW-0862">Zinc</keyword>
<keyword evidence="5" id="KW-0547">Nucleotide-binding</keyword>
<proteinExistence type="inferred from homology"/>
<dbReference type="PRINTS" id="PR00983">
    <property type="entry name" value="TRNASYNTHCYS"/>
</dbReference>
<feature type="domain" description="tRNA synthetases class I catalytic" evidence="12">
    <location>
        <begin position="105"/>
        <end position="529"/>
    </location>
</feature>
<keyword evidence="4" id="KW-0479">Metal-binding</keyword>